<dbReference type="RefSeq" id="WP_011591179.1">
    <property type="nucleotide sequence ID" value="NC_008261.1"/>
</dbReference>
<dbReference type="KEGG" id="cpf:CPF_2916"/>
<evidence type="ECO:0000313" key="8">
    <source>
        <dbReference type="Proteomes" id="UP000001823"/>
    </source>
</evidence>
<dbReference type="PANTHER" id="PTHR43077">
    <property type="entry name" value="TRANSPORT PERMEASE YVFS-RELATED"/>
    <property type="match status" value="1"/>
</dbReference>
<dbReference type="Pfam" id="PF12698">
    <property type="entry name" value="ABC2_membrane_3"/>
    <property type="match status" value="1"/>
</dbReference>
<reference evidence="7 8" key="1">
    <citation type="journal article" date="2006" name="Genome Res.">
        <title>Skewed genomic variability in strains of the toxigenic bacterial pathogen, Clostridium perfringens.</title>
        <authorList>
            <person name="Myers G.S."/>
            <person name="Rasko D.A."/>
            <person name="Cheung J.K."/>
            <person name="Ravel J."/>
            <person name="Seshadri R."/>
            <person name="Deboy R.T."/>
            <person name="Ren Q."/>
            <person name="Varga J."/>
            <person name="Awad M.M."/>
            <person name="Brinkac L.M."/>
            <person name="Daugherty S.C."/>
            <person name="Haft D.H."/>
            <person name="Dodson R.J."/>
            <person name="Madupu R."/>
            <person name="Nelson W.C."/>
            <person name="Rosovitz M.J."/>
            <person name="Sullivan S.A."/>
            <person name="Khouri H."/>
            <person name="Dimitrov G.I."/>
            <person name="Watkins K.L."/>
            <person name="Mulligan S."/>
            <person name="Benton J."/>
            <person name="Radune D."/>
            <person name="Fisher D.J."/>
            <person name="Atkins H.S."/>
            <person name="Hiscox T."/>
            <person name="Jost B.H."/>
            <person name="Billington S.J."/>
            <person name="Songer J.G."/>
            <person name="McClane B.A."/>
            <person name="Titball R.W."/>
            <person name="Rood J.I."/>
            <person name="Melville S.B."/>
            <person name="Paulsen I.T."/>
        </authorList>
    </citation>
    <scope>NUCLEOTIDE SEQUENCE [LARGE SCALE GENOMIC DNA]</scope>
    <source>
        <strain evidence="8">ATCC 13124 / DSM 756 / JCM 1290 / NCIMB 6125 / NCTC 8237 / S 107 / Type A</strain>
    </source>
</reference>
<dbReference type="PaxDb" id="195103-CPF_2916"/>
<dbReference type="STRING" id="195103.CPF_2916"/>
<dbReference type="GO" id="GO:0016020">
    <property type="term" value="C:membrane"/>
    <property type="evidence" value="ECO:0007669"/>
    <property type="project" value="UniProtKB-SubCell"/>
</dbReference>
<feature type="transmembrane region" description="Helical" evidence="5">
    <location>
        <begin position="593"/>
        <end position="617"/>
    </location>
</feature>
<dbReference type="eggNOG" id="COG1511">
    <property type="taxonomic scope" value="Bacteria"/>
</dbReference>
<feature type="transmembrane region" description="Helical" evidence="5">
    <location>
        <begin position="561"/>
        <end position="581"/>
    </location>
</feature>
<keyword evidence="4 5" id="KW-0472">Membrane</keyword>
<evidence type="ECO:0000256" key="5">
    <source>
        <dbReference type="SAM" id="Phobius"/>
    </source>
</evidence>
<dbReference type="PANTHER" id="PTHR43077:SF10">
    <property type="entry name" value="TRANSPORT PERMEASE PROTEIN"/>
    <property type="match status" value="1"/>
</dbReference>
<organism evidence="7 8">
    <name type="scientific">Clostridium perfringens (strain ATCC 13124 / DSM 756 / JCM 1290 / NCIMB 6125 / NCTC 8237 / Type A)</name>
    <dbReference type="NCBI Taxonomy" id="195103"/>
    <lineage>
        <taxon>Bacteria</taxon>
        <taxon>Bacillati</taxon>
        <taxon>Bacillota</taxon>
        <taxon>Clostridia</taxon>
        <taxon>Eubacteriales</taxon>
        <taxon>Clostridiaceae</taxon>
        <taxon>Clostridium</taxon>
    </lineage>
</organism>
<keyword evidence="2 5" id="KW-0812">Transmembrane</keyword>
<dbReference type="NCBIfam" id="TIGR03062">
    <property type="entry name" value="pip_yhgE_Cterm"/>
    <property type="match status" value="1"/>
</dbReference>
<dbReference type="InterPro" id="IPR051328">
    <property type="entry name" value="T7SS_ABC-Transporter"/>
</dbReference>
<feature type="domain" description="ABC-2 type transporter transmembrane" evidence="6">
    <location>
        <begin position="376"/>
        <end position="698"/>
    </location>
</feature>
<feature type="transmembrane region" description="Helical" evidence="5">
    <location>
        <begin position="674"/>
        <end position="699"/>
    </location>
</feature>
<dbReference type="GeneID" id="93000805"/>
<evidence type="ECO:0000259" key="6">
    <source>
        <dbReference type="Pfam" id="PF12698"/>
    </source>
</evidence>
<proteinExistence type="predicted"/>
<dbReference type="AlphaFoldDB" id="A0A0H2YTA3"/>
<dbReference type="InterPro" id="IPR017500">
    <property type="entry name" value="Phage_infect_YhgE_N"/>
</dbReference>
<accession>A0A0H2YTA3</accession>
<dbReference type="InterPro" id="IPR017501">
    <property type="entry name" value="Phage_infect_YhgE_C"/>
</dbReference>
<feature type="transmembrane region" description="Helical" evidence="5">
    <location>
        <begin position="522"/>
        <end position="541"/>
    </location>
</feature>
<keyword evidence="3 5" id="KW-1133">Transmembrane helix</keyword>
<evidence type="ECO:0000256" key="1">
    <source>
        <dbReference type="ARBA" id="ARBA00004141"/>
    </source>
</evidence>
<dbReference type="NCBIfam" id="TIGR03061">
    <property type="entry name" value="pip_yhgE_Nterm"/>
    <property type="match status" value="1"/>
</dbReference>
<gene>
    <name evidence="7" type="ordered locus">CPF_2916</name>
</gene>
<dbReference type="Gene3D" id="3.40.1710.10">
    <property type="entry name" value="abc type-2 transporter like domain"/>
    <property type="match status" value="1"/>
</dbReference>
<feature type="transmembrane region" description="Helical" evidence="5">
    <location>
        <begin position="21"/>
        <end position="40"/>
    </location>
</feature>
<evidence type="ECO:0000256" key="4">
    <source>
        <dbReference type="ARBA" id="ARBA00023136"/>
    </source>
</evidence>
<feature type="transmembrane region" description="Helical" evidence="5">
    <location>
        <begin position="624"/>
        <end position="643"/>
    </location>
</feature>
<dbReference type="Proteomes" id="UP000001823">
    <property type="component" value="Chromosome"/>
</dbReference>
<protein>
    <submittedName>
        <fullName evidence="7">Phage infection protein</fullName>
    </submittedName>
</protein>
<sequence length="721" mass="78337">MKWSNILKVFKRDVKAIIKNPIALLIIGGICFIPSLYAWVNIAACWDPYENTSSVPIAVVNNDKGASFNGKEMNIGNEVIDELKNNHAIGWKFVDTKKADRGLIDGTYYAMIEIPEDFSEDLTSVLSENPTKPEIIYKVNTKANPVAGKITGVAQSTLVNQITSNFITTVNETAFSSLNDLGYDVDKNKDNIIKLKNSIIAIDKNMSAIKNMLNNINSNSSNLSTYLKEVQSTMPSITSGLNNISQNAQNTGSLINTSKESLNSTFDNIRLNLSESQTSLDKVQSNLDDLSSMANDASSAKINALISKSINEIDKVDNSVTAVINFLDAINKKIANEKIANMITSLKNVQNSLAEEKTKLNDLQSKVNSGQNVDKGLLSSISDLTKKIEGQVDNSLNRFDNDTRPALNTIADGLVTATKGASDLLGKANGLVDQINNLLSTANQGSQLANSTSEKLKNSLEEFSGVISELSSKLQDVSDDDLGKIVGILQSNPEFMGDFIANPFNIEVDAIYKVANYGSGMAPIYSVLALWVGSLILISLLKTESAEFEGSENINLRERHFGKMLTFVSLGILQGFIVAFGDKFLLGVQTVNTALLIFVSMFASAVFTIIVFTLMSVFGNLGKALAIILMVLQLAGSGGSYPIQVDPLFFRIIQPTFPFTYAISGYREAIAGPLVSTVILDFAILTIMGLVFILLGYLLKGPLNPRVRKFEDMFEESGIAE</sequence>
<comment type="subcellular location">
    <subcellularLocation>
        <location evidence="1">Membrane</location>
        <topology evidence="1">Multi-pass membrane protein</topology>
    </subcellularLocation>
</comment>
<dbReference type="EMBL" id="CP000246">
    <property type="protein sequence ID" value="ABG84285.1"/>
    <property type="molecule type" value="Genomic_DNA"/>
</dbReference>
<dbReference type="InterPro" id="IPR013525">
    <property type="entry name" value="ABC2_TM"/>
</dbReference>
<dbReference type="HOGENOM" id="CLU_004534_2_0_9"/>
<evidence type="ECO:0000256" key="3">
    <source>
        <dbReference type="ARBA" id="ARBA00022989"/>
    </source>
</evidence>
<keyword evidence="8" id="KW-1185">Reference proteome</keyword>
<name>A0A0H2YTA3_CLOP1</name>
<evidence type="ECO:0000256" key="2">
    <source>
        <dbReference type="ARBA" id="ARBA00022692"/>
    </source>
</evidence>
<evidence type="ECO:0000313" key="7">
    <source>
        <dbReference type="EMBL" id="ABG84285.1"/>
    </source>
</evidence>